<keyword evidence="1" id="KW-1133">Transmembrane helix</keyword>
<name>A0A1N7SCV9_9BURK</name>
<keyword evidence="3" id="KW-1185">Reference proteome</keyword>
<reference evidence="2 3" key="1">
    <citation type="submission" date="2016-12" db="EMBL/GenBank/DDBJ databases">
        <authorList>
            <person name="Song W.-J."/>
            <person name="Kurnit D.M."/>
        </authorList>
    </citation>
    <scope>NUCLEOTIDE SEQUENCE [LARGE SCALE GENOMIC DNA]</scope>
    <source>
        <strain evidence="2 3">STM7296</strain>
    </source>
</reference>
<accession>A0A1N7SCV9</accession>
<evidence type="ECO:0000313" key="3">
    <source>
        <dbReference type="Proteomes" id="UP000187012"/>
    </source>
</evidence>
<protein>
    <submittedName>
        <fullName evidence="2">Uncharacterized protein</fullName>
    </submittedName>
</protein>
<sequence>MRASFAAPRRASKNHLVSGRFCFLRRQAFDGYQVFLMILSCVFGLSALKLRQSTALQQRGVL</sequence>
<dbReference type="EMBL" id="CYGX02000054">
    <property type="protein sequence ID" value="SIT45245.1"/>
    <property type="molecule type" value="Genomic_DNA"/>
</dbReference>
<feature type="transmembrane region" description="Helical" evidence="1">
    <location>
        <begin position="31"/>
        <end position="50"/>
    </location>
</feature>
<gene>
    <name evidence="2" type="ORF">BN2475_540010</name>
</gene>
<dbReference type="Proteomes" id="UP000187012">
    <property type="component" value="Unassembled WGS sequence"/>
</dbReference>
<dbReference type="AlphaFoldDB" id="A0A1N7SCV9"/>
<evidence type="ECO:0000256" key="1">
    <source>
        <dbReference type="SAM" id="Phobius"/>
    </source>
</evidence>
<organism evidence="2 3">
    <name type="scientific">Paraburkholderia ribeironis</name>
    <dbReference type="NCBI Taxonomy" id="1247936"/>
    <lineage>
        <taxon>Bacteria</taxon>
        <taxon>Pseudomonadati</taxon>
        <taxon>Pseudomonadota</taxon>
        <taxon>Betaproteobacteria</taxon>
        <taxon>Burkholderiales</taxon>
        <taxon>Burkholderiaceae</taxon>
        <taxon>Paraburkholderia</taxon>
    </lineage>
</organism>
<dbReference type="STRING" id="1247936.BN2475_540010"/>
<keyword evidence="1" id="KW-0812">Transmembrane</keyword>
<evidence type="ECO:0000313" key="2">
    <source>
        <dbReference type="EMBL" id="SIT45245.1"/>
    </source>
</evidence>
<keyword evidence="1" id="KW-0472">Membrane</keyword>
<proteinExistence type="predicted"/>